<dbReference type="OrthoDB" id="8605874at2"/>
<dbReference type="GO" id="GO:0015627">
    <property type="term" value="C:type II protein secretion system complex"/>
    <property type="evidence" value="ECO:0007669"/>
    <property type="project" value="InterPro"/>
</dbReference>
<accession>A0A221KGR3</accession>
<dbReference type="GO" id="GO:0015628">
    <property type="term" value="P:protein secretion by the type II secretion system"/>
    <property type="evidence" value="ECO:0007669"/>
    <property type="project" value="InterPro"/>
</dbReference>
<feature type="transmembrane region" description="Helical" evidence="2">
    <location>
        <begin position="12"/>
        <end position="33"/>
    </location>
</feature>
<dbReference type="GO" id="GO:0043683">
    <property type="term" value="P:type IV pilus assembly"/>
    <property type="evidence" value="ECO:0007669"/>
    <property type="project" value="InterPro"/>
</dbReference>
<keyword evidence="1" id="KW-0488">Methylation</keyword>
<dbReference type="SUPFAM" id="SSF54523">
    <property type="entry name" value="Pili subunits"/>
    <property type="match status" value="1"/>
</dbReference>
<dbReference type="Gene3D" id="3.30.700.10">
    <property type="entry name" value="Glycoprotein, Type 4 Pilin"/>
    <property type="match status" value="1"/>
</dbReference>
<dbReference type="Pfam" id="PF07963">
    <property type="entry name" value="N_methyl"/>
    <property type="match status" value="1"/>
</dbReference>
<evidence type="ECO:0000256" key="2">
    <source>
        <dbReference type="SAM" id="Phobius"/>
    </source>
</evidence>
<dbReference type="Proteomes" id="UP000199729">
    <property type="component" value="Chromosome"/>
</dbReference>
<keyword evidence="2" id="KW-1133">Transmembrane helix</keyword>
<dbReference type="Pfam" id="PF16732">
    <property type="entry name" value="ComP_DUS"/>
    <property type="match status" value="1"/>
</dbReference>
<dbReference type="InterPro" id="IPR045584">
    <property type="entry name" value="Pilin-like"/>
</dbReference>
<evidence type="ECO:0000256" key="1">
    <source>
        <dbReference type="ARBA" id="ARBA00022481"/>
    </source>
</evidence>
<evidence type="ECO:0008006" key="5">
    <source>
        <dbReference type="Google" id="ProtNLM"/>
    </source>
</evidence>
<dbReference type="AlphaFoldDB" id="A0A221KGR3"/>
<dbReference type="RefSeq" id="WP_089418134.1">
    <property type="nucleotide sequence ID" value="NZ_CP022423.1"/>
</dbReference>
<gene>
    <name evidence="3" type="ORF">VITFI_CDS2464</name>
</gene>
<reference evidence="3 4" key="1">
    <citation type="submission" date="2017-07" db="EMBL/GenBank/DDBJ databases">
        <title>Complete Genome Sequence of the cosmetic ferment Vitreoscilla filiformis (ATCC15551).</title>
        <authorList>
            <person name="Contreras S."/>
            <person name="Sagory-Zalkind P."/>
            <person name="Blanquart H."/>
            <person name="Iltis A."/>
            <person name="Morand S.C."/>
        </authorList>
    </citation>
    <scope>NUCLEOTIDE SEQUENCE [LARGE SCALE GENOMIC DNA]</scope>
    <source>
        <strain evidence="3 4">ATCC 15551</strain>
    </source>
</reference>
<evidence type="ECO:0000313" key="3">
    <source>
        <dbReference type="EMBL" id="ASM78242.1"/>
    </source>
</evidence>
<dbReference type="InterPro" id="IPR000983">
    <property type="entry name" value="Bac_GSPG_pilin"/>
</dbReference>
<dbReference type="PROSITE" id="PS00409">
    <property type="entry name" value="PROKAR_NTER_METHYL"/>
    <property type="match status" value="1"/>
</dbReference>
<keyword evidence="4" id="KW-1185">Reference proteome</keyword>
<dbReference type="InterPro" id="IPR031982">
    <property type="entry name" value="PilE-like"/>
</dbReference>
<proteinExistence type="predicted"/>
<dbReference type="KEGG" id="vff:VITFI_CDS2464"/>
<dbReference type="InterPro" id="IPR012902">
    <property type="entry name" value="N_methyl_site"/>
</dbReference>
<dbReference type="NCBIfam" id="TIGR02532">
    <property type="entry name" value="IV_pilin_GFxxxE"/>
    <property type="match status" value="1"/>
</dbReference>
<dbReference type="EMBL" id="CP022423">
    <property type="protein sequence ID" value="ASM78242.1"/>
    <property type="molecule type" value="Genomic_DNA"/>
</dbReference>
<name>A0A221KGR3_VITFI</name>
<dbReference type="PRINTS" id="PR00813">
    <property type="entry name" value="BCTERIALGSPG"/>
</dbReference>
<organism evidence="3 4">
    <name type="scientific">Vitreoscilla filiformis</name>
    <dbReference type="NCBI Taxonomy" id="63"/>
    <lineage>
        <taxon>Bacteria</taxon>
        <taxon>Pseudomonadati</taxon>
        <taxon>Pseudomonadota</taxon>
        <taxon>Betaproteobacteria</taxon>
        <taxon>Neisseriales</taxon>
        <taxon>Neisseriaceae</taxon>
        <taxon>Vitreoscilla</taxon>
    </lineage>
</organism>
<keyword evidence="2" id="KW-0812">Transmembrane</keyword>
<evidence type="ECO:0000313" key="4">
    <source>
        <dbReference type="Proteomes" id="UP000199729"/>
    </source>
</evidence>
<keyword evidence="2" id="KW-0472">Membrane</keyword>
<sequence>MNKNRAISGFTLVELAIVLLIIGILSAIAMPIYQDHALQGRIVDATNALSTLRVRMEQHYQDNRKYIDTSWAASPCSSSASAGEFTISCSSLSSAAWVGLAQGTGTMAEFAYSINQDGTRATVSLPAKWGSSASGCWITSKGGKC</sequence>
<protein>
    <recommendedName>
        <fullName evidence="5">Prepilin-type N-terminal cleavage/methylation domain-containing protein</fullName>
    </recommendedName>
</protein>